<evidence type="ECO:0000313" key="2">
    <source>
        <dbReference type="Proteomes" id="UP000317036"/>
    </source>
</evidence>
<evidence type="ECO:0000313" key="1">
    <source>
        <dbReference type="EMBL" id="TVY07954.1"/>
    </source>
</evidence>
<gene>
    <name evidence="1" type="ORF">FPZ49_21120</name>
</gene>
<proteinExistence type="predicted"/>
<dbReference type="Proteomes" id="UP000317036">
    <property type="component" value="Unassembled WGS sequence"/>
</dbReference>
<accession>A0A559K762</accession>
<dbReference type="AlphaFoldDB" id="A0A559K762"/>
<protein>
    <submittedName>
        <fullName evidence="1">Uncharacterized protein</fullName>
    </submittedName>
</protein>
<keyword evidence="2" id="KW-1185">Reference proteome</keyword>
<comment type="caution">
    <text evidence="1">The sequence shown here is derived from an EMBL/GenBank/DDBJ whole genome shotgun (WGS) entry which is preliminary data.</text>
</comment>
<sequence>MGKIKILFASLSNEKMVAKILEYKNELMNSPDEMNSFRNYRGFYIVKSLGGGTDGRTPVTTK</sequence>
<reference evidence="1 2" key="1">
    <citation type="submission" date="2019-07" db="EMBL/GenBank/DDBJ databases">
        <authorList>
            <person name="Kim J."/>
        </authorList>
    </citation>
    <scope>NUCLEOTIDE SEQUENCE [LARGE SCALE GENOMIC DNA]</scope>
    <source>
        <strain evidence="1 2">JC52</strain>
    </source>
</reference>
<name>A0A559K762_9BACL</name>
<dbReference type="EMBL" id="VNJI01000029">
    <property type="protein sequence ID" value="TVY07954.1"/>
    <property type="molecule type" value="Genomic_DNA"/>
</dbReference>
<organism evidence="1 2">
    <name type="scientific">Paenibacillus cremeus</name>
    <dbReference type="NCBI Taxonomy" id="2163881"/>
    <lineage>
        <taxon>Bacteria</taxon>
        <taxon>Bacillati</taxon>
        <taxon>Bacillota</taxon>
        <taxon>Bacilli</taxon>
        <taxon>Bacillales</taxon>
        <taxon>Paenibacillaceae</taxon>
        <taxon>Paenibacillus</taxon>
    </lineage>
</organism>